<evidence type="ECO:0000256" key="3">
    <source>
        <dbReference type="ARBA" id="ARBA00023125"/>
    </source>
</evidence>
<dbReference type="Gramene" id="KQK07161">
    <property type="protein sequence ID" value="KQK07161"/>
    <property type="gene ID" value="BRADI_2g33456v3"/>
</dbReference>
<dbReference type="EMBL" id="CM000881">
    <property type="protein sequence ID" value="KQK07161.1"/>
    <property type="molecule type" value="Genomic_DNA"/>
</dbReference>
<name>A0A0Q3K8G3_BRADI</name>
<dbReference type="OrthoDB" id="1673781at2759"/>
<dbReference type="PRINTS" id="PR00404">
    <property type="entry name" value="MADSDOMAIN"/>
</dbReference>
<dbReference type="EnsemblPlants" id="KQK07161">
    <property type="protein sequence ID" value="KQK07161"/>
    <property type="gene ID" value="BRADI_2g33456v3"/>
</dbReference>
<keyword evidence="5" id="KW-0539">Nucleus</keyword>
<dbReference type="GO" id="GO:0005634">
    <property type="term" value="C:nucleus"/>
    <property type="evidence" value="ECO:0007669"/>
    <property type="project" value="UniProtKB-SubCell"/>
</dbReference>
<protein>
    <recommendedName>
        <fullName evidence="6">MADS-box domain-containing protein</fullName>
    </recommendedName>
</protein>
<dbReference type="InterPro" id="IPR036879">
    <property type="entry name" value="TF_MADSbox_sf"/>
</dbReference>
<dbReference type="InterPro" id="IPR002100">
    <property type="entry name" value="TF_MADSbox"/>
</dbReference>
<dbReference type="GO" id="GO:0046983">
    <property type="term" value="F:protein dimerization activity"/>
    <property type="evidence" value="ECO:0007669"/>
    <property type="project" value="InterPro"/>
</dbReference>
<reference evidence="8" key="3">
    <citation type="submission" date="2018-08" db="UniProtKB">
        <authorList>
            <consortium name="EnsemblPlants"/>
        </authorList>
    </citation>
    <scope>IDENTIFICATION</scope>
    <source>
        <strain evidence="8">cv. Bd21</strain>
    </source>
</reference>
<organism evidence="7">
    <name type="scientific">Brachypodium distachyon</name>
    <name type="common">Purple false brome</name>
    <name type="synonym">Trachynia distachya</name>
    <dbReference type="NCBI Taxonomy" id="15368"/>
    <lineage>
        <taxon>Eukaryota</taxon>
        <taxon>Viridiplantae</taxon>
        <taxon>Streptophyta</taxon>
        <taxon>Embryophyta</taxon>
        <taxon>Tracheophyta</taxon>
        <taxon>Spermatophyta</taxon>
        <taxon>Magnoliopsida</taxon>
        <taxon>Liliopsida</taxon>
        <taxon>Poales</taxon>
        <taxon>Poaceae</taxon>
        <taxon>BOP clade</taxon>
        <taxon>Pooideae</taxon>
        <taxon>Stipodae</taxon>
        <taxon>Brachypodieae</taxon>
        <taxon>Brachypodium</taxon>
    </lineage>
</organism>
<dbReference type="AlphaFoldDB" id="A0A0Q3K8G3"/>
<dbReference type="Gene3D" id="3.40.1810.10">
    <property type="entry name" value="Transcription factor, MADS-box"/>
    <property type="match status" value="1"/>
</dbReference>
<feature type="domain" description="MADS-box" evidence="6">
    <location>
        <begin position="1"/>
        <end position="60"/>
    </location>
</feature>
<evidence type="ECO:0000256" key="5">
    <source>
        <dbReference type="ARBA" id="ARBA00023242"/>
    </source>
</evidence>
<dbReference type="Pfam" id="PF00319">
    <property type="entry name" value="SRF-TF"/>
    <property type="match status" value="1"/>
</dbReference>
<dbReference type="PANTHER" id="PTHR48019">
    <property type="entry name" value="SERUM RESPONSE FACTOR HOMOLOG"/>
    <property type="match status" value="1"/>
</dbReference>
<dbReference type="InterPro" id="IPR050142">
    <property type="entry name" value="MADS-box/MEF2_TF"/>
</dbReference>
<reference evidence="7" key="2">
    <citation type="submission" date="2017-06" db="EMBL/GenBank/DDBJ databases">
        <title>WGS assembly of Brachypodium distachyon.</title>
        <authorList>
            <consortium name="The International Brachypodium Initiative"/>
            <person name="Lucas S."/>
            <person name="Harmon-Smith M."/>
            <person name="Lail K."/>
            <person name="Tice H."/>
            <person name="Grimwood J."/>
            <person name="Bruce D."/>
            <person name="Barry K."/>
            <person name="Shu S."/>
            <person name="Lindquist E."/>
            <person name="Wang M."/>
            <person name="Pitluck S."/>
            <person name="Vogel J.P."/>
            <person name="Garvin D.F."/>
            <person name="Mockler T.C."/>
            <person name="Schmutz J."/>
            <person name="Rokhsar D."/>
            <person name="Bevan M.W."/>
        </authorList>
    </citation>
    <scope>NUCLEOTIDE SEQUENCE</scope>
    <source>
        <strain evidence="7">Bd21</strain>
    </source>
</reference>
<comment type="subcellular location">
    <subcellularLocation>
        <location evidence="1">Nucleus</location>
    </subcellularLocation>
</comment>
<dbReference type="SUPFAM" id="SSF55455">
    <property type="entry name" value="SRF-like"/>
    <property type="match status" value="1"/>
</dbReference>
<sequence>MQRKPHALKRIENLTSRQTFSKCRGGLLKKAFELSILCDAEVTLIVLSPRGRLYEFASASTIKKILSHLISRFT</sequence>
<gene>
    <name evidence="7" type="ORF">BRADI_2g33456v3</name>
</gene>
<dbReference type="Proteomes" id="UP000008810">
    <property type="component" value="Chromosome 2"/>
</dbReference>
<dbReference type="GO" id="GO:0003677">
    <property type="term" value="F:DNA binding"/>
    <property type="evidence" value="ECO:0007669"/>
    <property type="project" value="UniProtKB-KW"/>
</dbReference>
<dbReference type="PROSITE" id="PS50066">
    <property type="entry name" value="MADS_BOX_2"/>
    <property type="match status" value="1"/>
</dbReference>
<evidence type="ECO:0000256" key="2">
    <source>
        <dbReference type="ARBA" id="ARBA00023015"/>
    </source>
</evidence>
<accession>A0A0Q3K8G3</accession>
<evidence type="ECO:0000313" key="8">
    <source>
        <dbReference type="EnsemblPlants" id="KQK07161"/>
    </source>
</evidence>
<dbReference type="STRING" id="15368.A0A0Q3K8G3"/>
<dbReference type="SMART" id="SM00432">
    <property type="entry name" value="MADS"/>
    <property type="match status" value="1"/>
</dbReference>
<proteinExistence type="predicted"/>
<evidence type="ECO:0000256" key="4">
    <source>
        <dbReference type="ARBA" id="ARBA00023163"/>
    </source>
</evidence>
<keyword evidence="9" id="KW-1185">Reference proteome</keyword>
<dbReference type="InParanoid" id="A0A0Q3K8G3"/>
<evidence type="ECO:0000313" key="9">
    <source>
        <dbReference type="Proteomes" id="UP000008810"/>
    </source>
</evidence>
<evidence type="ECO:0000256" key="1">
    <source>
        <dbReference type="ARBA" id="ARBA00004123"/>
    </source>
</evidence>
<reference evidence="7 8" key="1">
    <citation type="journal article" date="2010" name="Nature">
        <title>Genome sequencing and analysis of the model grass Brachypodium distachyon.</title>
        <authorList>
            <consortium name="International Brachypodium Initiative"/>
        </authorList>
    </citation>
    <scope>NUCLEOTIDE SEQUENCE [LARGE SCALE GENOMIC DNA]</scope>
    <source>
        <strain evidence="7 8">Bd21</strain>
    </source>
</reference>
<evidence type="ECO:0000259" key="6">
    <source>
        <dbReference type="PROSITE" id="PS50066"/>
    </source>
</evidence>
<keyword evidence="4" id="KW-0804">Transcription</keyword>
<evidence type="ECO:0000313" key="7">
    <source>
        <dbReference type="EMBL" id="KQK07161.1"/>
    </source>
</evidence>
<keyword evidence="2" id="KW-0805">Transcription regulation</keyword>
<keyword evidence="3" id="KW-0238">DNA-binding</keyword>